<feature type="disulfide bond" evidence="9">
    <location>
        <begin position="2124"/>
        <end position="2133"/>
    </location>
</feature>
<feature type="disulfide bond" evidence="8">
    <location>
        <begin position="435"/>
        <end position="462"/>
    </location>
</feature>
<dbReference type="PROSITE" id="PS01187">
    <property type="entry name" value="EGF_CA"/>
    <property type="match status" value="5"/>
</dbReference>
<dbReference type="Pfam" id="PF00057">
    <property type="entry name" value="Ldl_recept_a"/>
    <property type="match status" value="1"/>
</dbReference>
<feature type="domain" description="EGF-like" evidence="16">
    <location>
        <begin position="788"/>
        <end position="826"/>
    </location>
</feature>
<feature type="disulfide bond" evidence="9">
    <location>
        <begin position="2203"/>
        <end position="2212"/>
    </location>
</feature>
<feature type="domain" description="EGF-like" evidence="16">
    <location>
        <begin position="2290"/>
        <end position="2326"/>
    </location>
</feature>
<feature type="disulfide bond" evidence="10">
    <location>
        <begin position="187"/>
        <end position="202"/>
    </location>
</feature>
<evidence type="ECO:0000259" key="18">
    <source>
        <dbReference type="PROSITE" id="PS50825"/>
    </source>
</evidence>
<dbReference type="Gene3D" id="2.10.25.10">
    <property type="entry name" value="Laminin"/>
    <property type="match status" value="17"/>
</dbReference>
<dbReference type="InterPro" id="IPR000421">
    <property type="entry name" value="FA58C"/>
</dbReference>
<name>A0ABM1MSE4_NICVS</name>
<dbReference type="Gene3D" id="2.10.50.10">
    <property type="entry name" value="Tumor Necrosis Factor Receptor, subunit A, domain 2"/>
    <property type="match status" value="4"/>
</dbReference>
<dbReference type="Gene3D" id="2.60.120.200">
    <property type="match status" value="1"/>
</dbReference>
<dbReference type="Pfam" id="PF00008">
    <property type="entry name" value="EGF"/>
    <property type="match status" value="8"/>
</dbReference>
<evidence type="ECO:0000313" key="21">
    <source>
        <dbReference type="RefSeq" id="XP_017777494.1"/>
    </source>
</evidence>
<dbReference type="InterPro" id="IPR000436">
    <property type="entry name" value="Sushi_SCR_CCP_dom"/>
</dbReference>
<feature type="domain" description="Sushi" evidence="19">
    <location>
        <begin position="669"/>
        <end position="729"/>
    </location>
</feature>
<evidence type="ECO:0000256" key="1">
    <source>
        <dbReference type="ARBA" id="ARBA00022536"/>
    </source>
</evidence>
<dbReference type="InterPro" id="IPR000859">
    <property type="entry name" value="CUB_dom"/>
</dbReference>
<dbReference type="PROSITE" id="PS50068">
    <property type="entry name" value="LDLRA_2"/>
    <property type="match status" value="1"/>
</dbReference>
<dbReference type="Pfam" id="PF00084">
    <property type="entry name" value="Sushi"/>
    <property type="match status" value="4"/>
</dbReference>
<evidence type="ECO:0000259" key="15">
    <source>
        <dbReference type="PROSITE" id="PS50022"/>
    </source>
</evidence>
<keyword evidence="1 9" id="KW-0245">EGF-like domain</keyword>
<feature type="domain" description="EGF-like" evidence="16">
    <location>
        <begin position="2368"/>
        <end position="2404"/>
    </location>
</feature>
<keyword evidence="20" id="KW-1185">Reference proteome</keyword>
<feature type="disulfide bond" evidence="9">
    <location>
        <begin position="2219"/>
        <end position="2229"/>
    </location>
</feature>
<feature type="disulfide bond" evidence="9">
    <location>
        <begin position="2165"/>
        <end position="2174"/>
    </location>
</feature>
<dbReference type="SUPFAM" id="SSF49785">
    <property type="entry name" value="Galactose-binding domain-like"/>
    <property type="match status" value="2"/>
</dbReference>
<feature type="disulfide bond" evidence="11">
    <location>
        <begin position="1078"/>
        <end position="1105"/>
    </location>
</feature>
<dbReference type="Pfam" id="PF07645">
    <property type="entry name" value="EGF_CA"/>
    <property type="match status" value="2"/>
</dbReference>
<evidence type="ECO:0000256" key="3">
    <source>
        <dbReference type="ARBA" id="ARBA00022729"/>
    </source>
</evidence>
<keyword evidence="2 12" id="KW-0812">Transmembrane</keyword>
<keyword evidence="3 13" id="KW-0732">Signal</keyword>
<dbReference type="PROSITE" id="PS50022">
    <property type="entry name" value="FA58C_3"/>
    <property type="match status" value="2"/>
</dbReference>
<dbReference type="PROSITE" id="PS01209">
    <property type="entry name" value="LDLRA_1"/>
    <property type="match status" value="1"/>
</dbReference>
<reference evidence="21" key="1">
    <citation type="submission" date="2025-08" db="UniProtKB">
        <authorList>
            <consortium name="RefSeq"/>
        </authorList>
    </citation>
    <scope>IDENTIFICATION</scope>
    <source>
        <tissue evidence="21">Whole Larva</tissue>
    </source>
</reference>
<keyword evidence="7" id="KW-0325">Glycoprotein</keyword>
<feature type="domain" description="CUB" evidence="14">
    <location>
        <begin position="206"/>
        <end position="318"/>
    </location>
</feature>
<evidence type="ECO:0000256" key="10">
    <source>
        <dbReference type="PROSITE-ProRule" id="PRU00124"/>
    </source>
</evidence>
<feature type="domain" description="EGF-like" evidence="16">
    <location>
        <begin position="2136"/>
        <end position="2175"/>
    </location>
</feature>
<dbReference type="Pfam" id="PF00754">
    <property type="entry name" value="F5_F8_type_C"/>
    <property type="match status" value="2"/>
</dbReference>
<feature type="domain" description="Sushi" evidence="19">
    <location>
        <begin position="1048"/>
        <end position="1107"/>
    </location>
</feature>
<dbReference type="PROSITE" id="PS01285">
    <property type="entry name" value="FA58C_1"/>
    <property type="match status" value="1"/>
</dbReference>
<dbReference type="SMART" id="SM00231">
    <property type="entry name" value="FA58C"/>
    <property type="match status" value="2"/>
</dbReference>
<evidence type="ECO:0000256" key="2">
    <source>
        <dbReference type="ARBA" id="ARBA00022692"/>
    </source>
</evidence>
<dbReference type="InterPro" id="IPR002172">
    <property type="entry name" value="LDrepeatLR_classA_rpt"/>
</dbReference>
<feature type="domain" description="EGF-like" evidence="16">
    <location>
        <begin position="2058"/>
        <end position="2094"/>
    </location>
</feature>
<accession>A0ABM1MSE4</accession>
<dbReference type="InterPro" id="IPR001881">
    <property type="entry name" value="EGF-like_Ca-bd_dom"/>
</dbReference>
<feature type="disulfide bond" evidence="9">
    <location>
        <begin position="2084"/>
        <end position="2093"/>
    </location>
</feature>
<feature type="domain" description="EGF-like" evidence="16">
    <location>
        <begin position="2520"/>
        <end position="2556"/>
    </location>
</feature>
<keyword evidence="12" id="KW-0472">Membrane</keyword>
<dbReference type="CDD" id="cd00112">
    <property type="entry name" value="LDLa"/>
    <property type="match status" value="1"/>
</dbReference>
<dbReference type="SMART" id="SM00032">
    <property type="entry name" value="CCP"/>
    <property type="match status" value="10"/>
</dbReference>
<dbReference type="Pfam" id="PF07699">
    <property type="entry name" value="Ephrin_rec_like"/>
    <property type="match status" value="7"/>
</dbReference>
<feature type="domain" description="HYR" evidence="18">
    <location>
        <begin position="2796"/>
        <end position="2878"/>
    </location>
</feature>
<feature type="disulfide bond" evidence="11">
    <location>
        <begin position="671"/>
        <end position="714"/>
    </location>
</feature>
<feature type="domain" description="HYR" evidence="18">
    <location>
        <begin position="1462"/>
        <end position="1548"/>
    </location>
</feature>
<feature type="disulfide bond" evidence="9">
    <location>
        <begin position="2508"/>
        <end position="2517"/>
    </location>
</feature>
<evidence type="ECO:0000256" key="6">
    <source>
        <dbReference type="ARBA" id="ARBA00023157"/>
    </source>
</evidence>
<feature type="disulfide bond" evidence="9">
    <location>
        <begin position="2337"/>
        <end position="2354"/>
    </location>
</feature>
<keyword evidence="11" id="KW-0768">Sushi</keyword>
<dbReference type="CDD" id="cd00033">
    <property type="entry name" value="CCP"/>
    <property type="match status" value="4"/>
</dbReference>
<dbReference type="Pfam" id="PF02494">
    <property type="entry name" value="HYR"/>
    <property type="match status" value="3"/>
</dbReference>
<dbReference type="InterPro" id="IPR013032">
    <property type="entry name" value="EGF-like_CS"/>
</dbReference>
<protein>
    <submittedName>
        <fullName evidence="21">Sushi, von Willebrand factor type A, EGF and pentraxin domain-containing protein 1 isoform X1</fullName>
    </submittedName>
</protein>
<gene>
    <name evidence="21" type="primary">LOC108563354</name>
</gene>
<feature type="domain" description="Sushi" evidence="19">
    <location>
        <begin position="546"/>
        <end position="607"/>
    </location>
</feature>
<dbReference type="CDD" id="cd00037">
    <property type="entry name" value="CLECT"/>
    <property type="match status" value="1"/>
</dbReference>
<dbReference type="SMART" id="SM00179">
    <property type="entry name" value="EGF_CA"/>
    <property type="match status" value="15"/>
</dbReference>
<feature type="disulfide bond" evidence="10">
    <location>
        <begin position="175"/>
        <end position="193"/>
    </location>
</feature>
<dbReference type="Pfam" id="PF13385">
    <property type="entry name" value="Laminin_G_3"/>
    <property type="match status" value="1"/>
</dbReference>
<dbReference type="PANTHER" id="PTHR12916:SF4">
    <property type="entry name" value="UNINFLATABLE, ISOFORM C"/>
    <property type="match status" value="1"/>
</dbReference>
<feature type="disulfide bond" evidence="9">
    <location>
        <begin position="2105"/>
        <end position="2122"/>
    </location>
</feature>
<feature type="disulfide bond" evidence="11">
    <location>
        <begin position="548"/>
        <end position="591"/>
    </location>
</feature>
<feature type="chain" id="PRO_5047122389" evidence="13">
    <location>
        <begin position="23"/>
        <end position="3583"/>
    </location>
</feature>
<feature type="disulfide bond" evidence="11">
    <location>
        <begin position="700"/>
        <end position="727"/>
    </location>
</feature>
<dbReference type="RefSeq" id="XP_017777494.1">
    <property type="nucleotide sequence ID" value="XM_017922005.1"/>
</dbReference>
<feature type="domain" description="F5/8 type C" evidence="15">
    <location>
        <begin position="1297"/>
        <end position="1443"/>
    </location>
</feature>
<dbReference type="Pfam" id="PF00059">
    <property type="entry name" value="Lectin_C"/>
    <property type="match status" value="1"/>
</dbReference>
<evidence type="ECO:0000313" key="20">
    <source>
        <dbReference type="Proteomes" id="UP000695000"/>
    </source>
</evidence>
<feature type="disulfide bond" evidence="9">
    <location>
        <begin position="3422"/>
        <end position="3431"/>
    </location>
</feature>
<dbReference type="Gene3D" id="2.60.120.290">
    <property type="entry name" value="Spermadhesin, CUB domain"/>
    <property type="match status" value="3"/>
</dbReference>
<evidence type="ECO:0000259" key="14">
    <source>
        <dbReference type="PROSITE" id="PS01180"/>
    </source>
</evidence>
<feature type="domain" description="F5/8 type C" evidence="15">
    <location>
        <begin position="825"/>
        <end position="976"/>
    </location>
</feature>
<feature type="domain" description="EGF-like" evidence="16">
    <location>
        <begin position="2406"/>
        <end position="2442"/>
    </location>
</feature>
<dbReference type="InterPro" id="IPR018097">
    <property type="entry name" value="EGF_Ca-bd_CS"/>
</dbReference>
<dbReference type="InterPro" id="IPR000152">
    <property type="entry name" value="EGF-type_Asp/Asn_hydroxyl_site"/>
</dbReference>
<feature type="disulfide bond" evidence="9">
    <location>
        <begin position="2470"/>
        <end position="2479"/>
    </location>
</feature>
<keyword evidence="4" id="KW-0677">Repeat</keyword>
<feature type="disulfide bond" evidence="9">
    <location>
        <begin position="2394"/>
        <end position="2403"/>
    </location>
</feature>
<dbReference type="Proteomes" id="UP000695000">
    <property type="component" value="Unplaced"/>
</dbReference>
<evidence type="ECO:0000259" key="19">
    <source>
        <dbReference type="PROSITE" id="PS50923"/>
    </source>
</evidence>
<evidence type="ECO:0000256" key="11">
    <source>
        <dbReference type="PROSITE-ProRule" id="PRU00302"/>
    </source>
</evidence>
<dbReference type="PANTHER" id="PTHR12916">
    <property type="entry name" value="CYTOCHROME C OXIDASE POLYPEPTIDE VIC-2"/>
    <property type="match status" value="1"/>
</dbReference>
<dbReference type="SMART" id="SM00192">
    <property type="entry name" value="LDLa"/>
    <property type="match status" value="1"/>
</dbReference>
<dbReference type="SUPFAM" id="SSF57424">
    <property type="entry name" value="LDL receptor-like module"/>
    <property type="match status" value="1"/>
</dbReference>
<dbReference type="PROSITE" id="PS50923">
    <property type="entry name" value="SUSHI"/>
    <property type="match status" value="5"/>
</dbReference>
<dbReference type="PROSITE" id="PS50825">
    <property type="entry name" value="HYR"/>
    <property type="match status" value="3"/>
</dbReference>
<dbReference type="InterPro" id="IPR016187">
    <property type="entry name" value="CTDL_fold"/>
</dbReference>
<dbReference type="InterPro" id="IPR008979">
    <property type="entry name" value="Galactose-bd-like_sf"/>
</dbReference>
<feature type="domain" description="Sushi" evidence="19">
    <location>
        <begin position="730"/>
        <end position="788"/>
    </location>
</feature>
<dbReference type="Pfam" id="PF12661">
    <property type="entry name" value="hEGF"/>
    <property type="match status" value="1"/>
</dbReference>
<feature type="domain" description="EGF-like" evidence="16">
    <location>
        <begin position="2020"/>
        <end position="2056"/>
    </location>
</feature>
<feature type="domain" description="CUB" evidence="14">
    <location>
        <begin position="322"/>
        <end position="434"/>
    </location>
</feature>
<dbReference type="Gene3D" id="2.10.70.10">
    <property type="entry name" value="Complement Module, domain 1"/>
    <property type="match status" value="7"/>
</dbReference>
<evidence type="ECO:0000256" key="8">
    <source>
        <dbReference type="PROSITE-ProRule" id="PRU00059"/>
    </source>
</evidence>
<dbReference type="SMART" id="SM00181">
    <property type="entry name" value="EGF"/>
    <property type="match status" value="20"/>
</dbReference>
<dbReference type="Gene3D" id="3.10.100.10">
    <property type="entry name" value="Mannose-Binding Protein A, subunit A"/>
    <property type="match status" value="1"/>
</dbReference>
<feature type="signal peptide" evidence="13">
    <location>
        <begin position="1"/>
        <end position="22"/>
    </location>
</feature>
<feature type="domain" description="EGF-like" evidence="16">
    <location>
        <begin position="2328"/>
        <end position="2366"/>
    </location>
</feature>
<feature type="domain" description="CUB" evidence="14">
    <location>
        <begin position="435"/>
        <end position="547"/>
    </location>
</feature>
<feature type="domain" description="C-type lectin" evidence="17">
    <location>
        <begin position="38"/>
        <end position="164"/>
    </location>
</feature>
<dbReference type="GeneID" id="108563354"/>
<feature type="disulfide bond" evidence="9">
    <location>
        <begin position="2316"/>
        <end position="2325"/>
    </location>
</feature>
<evidence type="ECO:0000256" key="5">
    <source>
        <dbReference type="ARBA" id="ARBA00022989"/>
    </source>
</evidence>
<dbReference type="SMART" id="SM00208">
    <property type="entry name" value="TNFR"/>
    <property type="match status" value="4"/>
</dbReference>
<feature type="disulfide bond" evidence="9">
    <location>
        <begin position="2240"/>
        <end position="2249"/>
    </location>
</feature>
<dbReference type="PROSITE" id="PS01186">
    <property type="entry name" value="EGF_2"/>
    <property type="match status" value="13"/>
</dbReference>
<dbReference type="InterPro" id="IPR003410">
    <property type="entry name" value="HYR_dom"/>
</dbReference>
<dbReference type="InterPro" id="IPR001304">
    <property type="entry name" value="C-type_lectin-like"/>
</dbReference>
<proteinExistence type="predicted"/>
<dbReference type="SUPFAM" id="SSF56436">
    <property type="entry name" value="C-type lectin-like"/>
    <property type="match status" value="1"/>
</dbReference>
<dbReference type="InterPro" id="IPR036055">
    <property type="entry name" value="LDL_receptor-like_sf"/>
</dbReference>
<dbReference type="SUPFAM" id="SSF57196">
    <property type="entry name" value="EGF/Laminin"/>
    <property type="match status" value="9"/>
</dbReference>
<dbReference type="InterPro" id="IPR035914">
    <property type="entry name" value="Sperma_CUB_dom_sf"/>
</dbReference>
<feature type="disulfide bond" evidence="9">
    <location>
        <begin position="3400"/>
        <end position="3410"/>
    </location>
</feature>
<dbReference type="InterPro" id="IPR009030">
    <property type="entry name" value="Growth_fac_rcpt_cys_sf"/>
</dbReference>
<dbReference type="InterPro" id="IPR035976">
    <property type="entry name" value="Sushi/SCR/CCP_sf"/>
</dbReference>
<dbReference type="Pfam" id="PF00431">
    <property type="entry name" value="CUB"/>
    <property type="match status" value="3"/>
</dbReference>
<dbReference type="SMART" id="SM00034">
    <property type="entry name" value="CLECT"/>
    <property type="match status" value="1"/>
</dbReference>
<dbReference type="InterPro" id="IPR013320">
    <property type="entry name" value="ConA-like_dom_sf"/>
</dbReference>
<dbReference type="SUPFAM" id="SSF49899">
    <property type="entry name" value="Concanavalin A-like lectins/glucanases"/>
    <property type="match status" value="1"/>
</dbReference>
<feature type="disulfide bond" evidence="9">
    <location>
        <begin position="2356"/>
        <end position="2365"/>
    </location>
</feature>
<sequence length="3583" mass="392275">MLIRLQAALAVVLLVVLRISSTQETANLFTCPNGWELRGLHCYKFFNIRHSWEKAAELCRRYGSDLMSVESFTENNLTASIAMSAVSGDRRGVNHYWLGLASLDDLKTNTLESAAGTLVSQYSGFWSLQQPDPKAGECVDVTLSEEKQSWELSTCESLLPFMCRAKACPSGSYHCSNGNCINEAFRCDKQDDCGDFSDEIDCPSNCNFYLASSGDVVESPYYPQKYAPLTNCKWTLEGPQGHNILLQFQEFETEKTFDTVQILAGGRTEDTSINLATLSGKPDLTNRSFVSASNFMIVKFSTDASVERKGFRASWKTEPQNCAGNLRATPQGQVLSSPGYPDQYPGGLECLYLIQAQTGRIITLEIDDLDLDESRDYILVRDGDSPKSQPIARLTGDLENNQRIIMSTSNQLYLYFKTSLGDSKRGFRIRYTQGCKATIIAKNGTLNSPAYGLTNYPSNQECMYKIRNPGGGPLSLNFDNFDVDKSDFVQVYDGPTTSGLRLHAGNGFTFGVAPKITLTASSGEMLVRFATDALHNSKGWNAIFSADCPPLKPGFGALASNRETAFGTVVTFTCPNGQEFSTGRQRITTQCLPSGNWSITYIPNCQEVYCGPVPQIDNGFSTGSTNVTYRGQATYQCYAGFAFSTGQPNEKISCLSDGRWEKKPACLASQCVALSEVPHANVTILNGLGRSYGTIVRFECEPGYIRTGHPVILCMSNGTWSGDVPTCTRARCPEFPEIKNGFISDTSRNYHFNDEARVQCYKGYKLIGNSVLRCGENQMFNNPPRCEDINECTNSQCDVASTECVNAPGSFSCKCRKGFAPTFACRPSDLGLMNGGIADEAITVSSTEEGYTKGMVRLNNNVVMGWCGESSEPATNYVIIDLKAPTVVTGFKTISVLRPDGTYAFTSAVRIQYTDDLTDVFKDYRQGNDGTAVEFRILEPTLSILNLPKPIEARYIKFKVQDYKVAPCMKLEIMGCTRLECADINECAVNNGGCSQKCINNPGDYTCNCNVGYNLYTQNGTSSYYIEDSENGLRDGDGRQINKTCVPVMCPAVTPPENGIVLSTKENYYFGDLVKFQCDFGYEMTGSPALICTSTGAWNGSIPECKYAKCFSLPDDKAEGLKVLKADQTNEFIPFKSNITLNCDNTGRQLRKTASSGFRQCVYDPKPGLPSYWLSGALPTCPRADCGPPQPTPGAEYGKFIDTKYQSSFFFGCQNTFKLAGQSNKHDNVVRCQANSVWDFGDLRCEGPVCEDPGRPSDGVQVARSYEQGSEVSFGCNRPGYILINPRPITCIREPECKVVRPLGLASGKIPDSAINATSERPNYEARNIRLNSVTGWCGKQEAFTYVSVDLGKVYRVKAILVKGVVTNDIVGRPTEIRFFYKQAENENYVVYFPNFNLTMRDPGNYGELAMISLPKYVQARFVILGIVSYMDNACLKFELMGCDEPNDEPLLGYDYGYSPCVDNETPVFQNCPQQPIVVQKDANGGLLPVNFTEPTAVDNSGSIARLEVKPQNFKTPMYVFEDTVVKYVAFDYDGNVAICEINITVPDNTPPQLSCPQSYVIELVDKQDSYAVNFNETRRRINATDASGEVQLTFIPDRATIPIGNFENVTVVAADKYGNKATCHFQVSVQATPCVDWELKSPANGVLTCLEGDRGLQCIAKCNDGYRFTDAEPIKTFSCDSKTPWRPTAVVPDCVSEDTQQADYHVVGSLSYRANGAVGSSCLSQYTDLIAQYYTSLNEMLSQRCSAVNVNMKVTFVKAIPKLVEENIVRIDYSMAVVPIIRQSQLYELCGSTLKLIFDLSVPHASAVIEPLLNISSIGNQCPPLRALSSNISTGFICNVGEVLNNSTSNVPRCLHCPAGTFAGEHQQKCTYCPKGFYQNSDRQGSCLRCPSGTYTRDQGSKSISDCVPVCGFGTYSPTGLVPCLECPRNSYTGEPPTDGYKDCQACPANTFTYQPAAPGKDRCRPKCAPGQYSATGLAPCSMCPRDFFQTLHGQTTCKECPTNMKTDSPGSISREDCQPIQCTESACQHGGLCVPMGHGIQCFCPAGFSGRRCEIDIDECSSQPCYNGATCIDQPQGYRCKCAPGYSGINCQEEGSDCRNDTCPERAMCKDEPGVNNYTCLCRSGYTGIDCDITIDPCSANGNPCNNGANCVALQQGRFMCECLPGWEGQTCEINTDDCAEQPCLLGANCTDLVADFSCDCPSGFTGKRCQEKVDLCSRNPCINGNCVDKLFYHQCVCNPGWSGEACDVNINDCNPDPCMNGAVCVDGVDDFSCTCEPGFTGKRCQHTIDYCSSEPCQNGGSCTDQVDGFTCKCRPGFVGLQCEVDFNECSSDPCNPVGTENCVNLDNNFKCMCREGFTGTFCEENIDDCKSEPCLNGGSCRDEVGNYKCLCPQGWSGKNCEKDIGTCQSKPCQNDAKCINLFQDFFCVCPSGTDGKQCETAPERCIGNPCMHGGKCQDFGSGLNCSCPYGFAGIGCEYEYDACQSNDCKNGATCTNHGSGFQCVCPPGYTGTFCEEDIVDCKENSCPPSATCIDLTEKFYCQCPFNLTGEDCRKTISVDYDMFFSDATRSSAAQVIPFYTGSKSSLTIAMWVQFTEKDENGIFFTLYGVSSKHMPNDRRAMVQAHSSGVQISLFPDIQDVYLSYRDYTTINDAQWHHIAIMWDGENGGELKLITEGLIASKVDGYGSGRKLPEYGWVTLGKPRSGNPKGYTENGFQGHLTKVQIWGRALDVTNEIQKQVRDCRTEPVLYRGLVLTWAGYEDTTGGVERIVPSHCGQRNCPSGYSGPKCQNLEVDKIAPKVEYCPGDLWVIAKNGSAIVAWDEPHFSDNVGVVKIQEKNGHRPGQTLLWGVYQIAYVASDAAGNTAMCTFKVSLLSEFCPELPDPIGGLQTCKDWGAGGQFKVCEIGCNPGLRFSQDVPKFYTCGGEGFWRPTSNPTLPMVYPACSASKPAQRVFKINMLFPSSVLCNEAGQGVLRQKVRNAVNGLNRDWNFCSFSIEGTRECKDLAIDISCDHRSNRVTRQVNNNNNEEEDGGTYVIEAQVPVQPNNRQGRQHTSDTYNIEISFPAINDPVINSNTNERSNVQRLLEMLILEEDQFDVRDILPNTVPDPSSLVLESDYACPVGQVVMAPDCVPCAIGTYYEKNSKKCIACPLGSYQSESGQLQCISCPAIAGRPGVTVSLGARSAADCKERCPAGKYYDDGAGLCRSCGHGFYQPEEGAFSCNICGLGKTTRTNEAVSAKECRDECSSGMQLALDGKCEPCPRGSFRMQGVQAACESCPLGRTTPKSGASSIEECSLPVCTPGTYLNGTLNSCIPCKKGWYQPETQQTTCVQCPPNTSTKGTAATSKAECTNPCEMHGPEMHCDTNAYCLLIPDTSEFRCECKPGFNGTGKVCMDICDGFCENEGHCVKDVRGQPSCRCIGSFTGKHCAEKSEFAYIAGGIAASVILIIFIVLLIWMICARANRRREPKKLLTPATDQNGSQVNFYYGAPTPYAESIAPSHHSTYAHYYDDEEDGWEMPNFYNETYMKESLHNGVNGGKMNSLARSNASIYGKEDLYDRLKRHAYPGKKDKSDSDSEVGQ</sequence>
<dbReference type="InterPro" id="IPR001368">
    <property type="entry name" value="TNFR/NGFR_Cys_rich_reg"/>
</dbReference>
<evidence type="ECO:0000259" key="16">
    <source>
        <dbReference type="PROSITE" id="PS50026"/>
    </source>
</evidence>
<dbReference type="PROSITE" id="PS00010">
    <property type="entry name" value="ASX_HYDROXYL"/>
    <property type="match status" value="10"/>
</dbReference>
<evidence type="ECO:0000259" key="17">
    <source>
        <dbReference type="PROSITE" id="PS50041"/>
    </source>
</evidence>
<keyword evidence="5 12" id="KW-1133">Transmembrane helix</keyword>
<keyword evidence="6 9" id="KW-1015">Disulfide bond</keyword>
<evidence type="ECO:0000256" key="7">
    <source>
        <dbReference type="ARBA" id="ARBA00023180"/>
    </source>
</evidence>
<dbReference type="PROSITE" id="PS00022">
    <property type="entry name" value="EGF_1"/>
    <property type="match status" value="15"/>
</dbReference>
<feature type="domain" description="HYR" evidence="18">
    <location>
        <begin position="1549"/>
        <end position="1632"/>
    </location>
</feature>
<feature type="disulfide bond" evidence="9">
    <location>
        <begin position="2432"/>
        <end position="2441"/>
    </location>
</feature>
<feature type="domain" description="EGF-like" evidence="16">
    <location>
        <begin position="2177"/>
        <end position="2213"/>
    </location>
</feature>
<dbReference type="PROSITE" id="PS01180">
    <property type="entry name" value="CUB"/>
    <property type="match status" value="3"/>
</dbReference>
<dbReference type="SMART" id="SM00042">
    <property type="entry name" value="CUB"/>
    <property type="match status" value="3"/>
</dbReference>
<feature type="domain" description="EGF-like" evidence="16">
    <location>
        <begin position="2444"/>
        <end position="2480"/>
    </location>
</feature>
<dbReference type="SUPFAM" id="SSF57535">
    <property type="entry name" value="Complement control module/SCR domain"/>
    <property type="match status" value="6"/>
</dbReference>
<feature type="domain" description="EGF-like" evidence="16">
    <location>
        <begin position="2252"/>
        <end position="2288"/>
    </location>
</feature>
<feature type="disulfide bond" evidence="9">
    <location>
        <begin position="2278"/>
        <end position="2287"/>
    </location>
</feature>
<dbReference type="CDD" id="cd00054">
    <property type="entry name" value="EGF_CA"/>
    <property type="match status" value="12"/>
</dbReference>
<feature type="domain" description="EGF-like" evidence="16">
    <location>
        <begin position="2482"/>
        <end position="2518"/>
    </location>
</feature>
<evidence type="ECO:0000256" key="12">
    <source>
        <dbReference type="SAM" id="Phobius"/>
    </source>
</evidence>
<dbReference type="InterPro" id="IPR000742">
    <property type="entry name" value="EGF"/>
</dbReference>
<feature type="disulfide bond" evidence="9">
    <location>
        <begin position="2046"/>
        <end position="2055"/>
    </location>
</feature>
<dbReference type="InterPro" id="IPR023415">
    <property type="entry name" value="LDLR_class-A_CS"/>
</dbReference>
<dbReference type="InterPro" id="IPR049883">
    <property type="entry name" value="NOTCH1_EGF-like"/>
</dbReference>
<dbReference type="PROSITE" id="PS50026">
    <property type="entry name" value="EGF_3"/>
    <property type="match status" value="16"/>
</dbReference>
<comment type="caution">
    <text evidence="9">Lacks conserved residue(s) required for the propagation of feature annotation.</text>
</comment>
<feature type="disulfide bond" evidence="9">
    <location>
        <begin position="2546"/>
        <end position="2555"/>
    </location>
</feature>
<evidence type="ECO:0000256" key="4">
    <source>
        <dbReference type="ARBA" id="ARBA00022737"/>
    </source>
</evidence>
<feature type="transmembrane region" description="Helical" evidence="12">
    <location>
        <begin position="3437"/>
        <end position="3463"/>
    </location>
</feature>
<evidence type="ECO:0000256" key="9">
    <source>
        <dbReference type="PROSITE-ProRule" id="PRU00076"/>
    </source>
</evidence>
<dbReference type="SUPFAM" id="SSF49854">
    <property type="entry name" value="Spermadhesin, CUB domain"/>
    <property type="match status" value="3"/>
</dbReference>
<dbReference type="SUPFAM" id="SSF57184">
    <property type="entry name" value="Growth factor receptor domain"/>
    <property type="match status" value="5"/>
</dbReference>
<feature type="domain" description="EGF-like" evidence="16">
    <location>
        <begin position="3397"/>
        <end position="3432"/>
    </location>
</feature>
<feature type="domain" description="Sushi" evidence="19">
    <location>
        <begin position="608"/>
        <end position="668"/>
    </location>
</feature>
<organism evidence="20 21">
    <name type="scientific">Nicrophorus vespilloides</name>
    <name type="common">Boreal carrion beetle</name>
    <dbReference type="NCBI Taxonomy" id="110193"/>
    <lineage>
        <taxon>Eukaryota</taxon>
        <taxon>Metazoa</taxon>
        <taxon>Ecdysozoa</taxon>
        <taxon>Arthropoda</taxon>
        <taxon>Hexapoda</taxon>
        <taxon>Insecta</taxon>
        <taxon>Pterygota</taxon>
        <taxon>Neoptera</taxon>
        <taxon>Endopterygota</taxon>
        <taxon>Coleoptera</taxon>
        <taxon>Polyphaga</taxon>
        <taxon>Staphyliniformia</taxon>
        <taxon>Silphidae</taxon>
        <taxon>Nicrophorinae</taxon>
        <taxon>Nicrophorus</taxon>
    </lineage>
</organism>
<dbReference type="PROSITE" id="PS50041">
    <property type="entry name" value="C_TYPE_LECTIN_2"/>
    <property type="match status" value="1"/>
</dbReference>
<dbReference type="Gene3D" id="2.60.120.260">
    <property type="entry name" value="Galactose-binding domain-like"/>
    <property type="match status" value="2"/>
</dbReference>
<dbReference type="CDD" id="cd00041">
    <property type="entry name" value="CUB"/>
    <property type="match status" value="3"/>
</dbReference>
<dbReference type="SMART" id="SM01411">
    <property type="entry name" value="Ephrin_rec_like"/>
    <property type="match status" value="7"/>
</dbReference>
<feature type="disulfide bond" evidence="10">
    <location>
        <begin position="168"/>
        <end position="180"/>
    </location>
</feature>
<feature type="domain" description="EGF-like" evidence="16">
    <location>
        <begin position="2096"/>
        <end position="2134"/>
    </location>
</feature>
<feature type="domain" description="EGF-like" evidence="16">
    <location>
        <begin position="2215"/>
        <end position="2250"/>
    </location>
</feature>
<dbReference type="InterPro" id="IPR016186">
    <property type="entry name" value="C-type_lectin-like/link_sf"/>
</dbReference>
<dbReference type="InterPro" id="IPR011641">
    <property type="entry name" value="Tyr-kin_ephrin_A/B_rcpt-like"/>
</dbReference>
<evidence type="ECO:0000256" key="13">
    <source>
        <dbReference type="SAM" id="SignalP"/>
    </source>
</evidence>